<sequence>MMDHGSLTATAGILVLPQEQEHEQDSAPSRLSQHISFLEEEKEDSMKPRKRGRPRKMILQSQPQPQPQPQEEEPMMKPRKRGRPGKMISQSNVQPQDEPMKPRKRGRPRKTISQPVSSSLVQPQQDYQNNEAANRKEEKNSDSMIHIRVAPDPEATDSSTDEVGNNEKRRVIPENGGLLIRTQLQLQLQLQLHDPYYYSCYSSENRKKKKMDRGGVVDLLLPEIPRRGRSRRGTTQRVAYASNRHPLSSSDFQERFATTVHNTTVQSSPFTSELEVPGPIPDFRDLFTEDMDFLFRDFFQDLPSD</sequence>
<reference evidence="2" key="1">
    <citation type="journal article" date="2023" name="Plant J.">
        <title>The genome of the king protea, Protea cynaroides.</title>
        <authorList>
            <person name="Chang J."/>
            <person name="Duong T.A."/>
            <person name="Schoeman C."/>
            <person name="Ma X."/>
            <person name="Roodt D."/>
            <person name="Barker N."/>
            <person name="Li Z."/>
            <person name="Van de Peer Y."/>
            <person name="Mizrachi E."/>
        </authorList>
    </citation>
    <scope>NUCLEOTIDE SEQUENCE</scope>
    <source>
        <tissue evidence="2">Young leaves</tissue>
    </source>
</reference>
<dbReference type="EMBL" id="JAMYWD010000004">
    <property type="protein sequence ID" value="KAJ4973575.1"/>
    <property type="molecule type" value="Genomic_DNA"/>
</dbReference>
<dbReference type="InterPro" id="IPR017956">
    <property type="entry name" value="AT_hook_DNA-bd_motif"/>
</dbReference>
<proteinExistence type="predicted"/>
<dbReference type="AlphaFoldDB" id="A0A9Q0QVS3"/>
<dbReference type="Pfam" id="PF02178">
    <property type="entry name" value="AT_hook"/>
    <property type="match status" value="3"/>
</dbReference>
<evidence type="ECO:0000256" key="1">
    <source>
        <dbReference type="SAM" id="MobiDB-lite"/>
    </source>
</evidence>
<accession>A0A9Q0QVS3</accession>
<dbReference type="SMART" id="SM00384">
    <property type="entry name" value="AT_hook"/>
    <property type="match status" value="3"/>
</dbReference>
<dbReference type="PRINTS" id="PR00929">
    <property type="entry name" value="ATHOOK"/>
</dbReference>
<feature type="compositionally biased region" description="Polar residues" evidence="1">
    <location>
        <begin position="26"/>
        <end position="35"/>
    </location>
</feature>
<dbReference type="GO" id="GO:0003677">
    <property type="term" value="F:DNA binding"/>
    <property type="evidence" value="ECO:0007669"/>
    <property type="project" value="InterPro"/>
</dbReference>
<evidence type="ECO:0000313" key="3">
    <source>
        <dbReference type="Proteomes" id="UP001141806"/>
    </source>
</evidence>
<organism evidence="2 3">
    <name type="scientific">Protea cynaroides</name>
    <dbReference type="NCBI Taxonomy" id="273540"/>
    <lineage>
        <taxon>Eukaryota</taxon>
        <taxon>Viridiplantae</taxon>
        <taxon>Streptophyta</taxon>
        <taxon>Embryophyta</taxon>
        <taxon>Tracheophyta</taxon>
        <taxon>Spermatophyta</taxon>
        <taxon>Magnoliopsida</taxon>
        <taxon>Proteales</taxon>
        <taxon>Proteaceae</taxon>
        <taxon>Protea</taxon>
    </lineage>
</organism>
<feature type="region of interest" description="Disordered" evidence="1">
    <location>
        <begin position="1"/>
        <end position="169"/>
    </location>
</feature>
<feature type="compositionally biased region" description="Low complexity" evidence="1">
    <location>
        <begin position="113"/>
        <end position="132"/>
    </location>
</feature>
<dbReference type="Proteomes" id="UP001141806">
    <property type="component" value="Unassembled WGS sequence"/>
</dbReference>
<gene>
    <name evidence="2" type="ORF">NE237_006749</name>
</gene>
<name>A0A9Q0QVS3_9MAGN</name>
<comment type="caution">
    <text evidence="2">The sequence shown here is derived from an EMBL/GenBank/DDBJ whole genome shotgun (WGS) entry which is preliminary data.</text>
</comment>
<evidence type="ECO:0000313" key="2">
    <source>
        <dbReference type="EMBL" id="KAJ4973575.1"/>
    </source>
</evidence>
<protein>
    <submittedName>
        <fullName evidence="2">Uncharacterized protein</fullName>
    </submittedName>
</protein>
<keyword evidence="3" id="KW-1185">Reference proteome</keyword>